<evidence type="ECO:0000313" key="4">
    <source>
        <dbReference type="Proteomes" id="UP000799538"/>
    </source>
</evidence>
<keyword evidence="1" id="KW-0812">Transmembrane</keyword>
<dbReference type="GO" id="GO:0008168">
    <property type="term" value="F:methyltransferase activity"/>
    <property type="evidence" value="ECO:0007669"/>
    <property type="project" value="UniProtKB-KW"/>
</dbReference>
<sequence length="329" mass="37015">MLATKSSILPILASLASIFFLYTLLVSNSRPTWPRPDTTRASPSDLSIRLARSEKLWSRSLLDRQIMFAASGTREFPTGFIYPYNVWDFVRPSFNCPFEVERVGTLGDGGKWVCGMSQYETHSPGPSRATNTAEELVVYSFGVNDDSGFEARVMDRTNAKVWGYDYSVNGWAGDITQRQSGRAKFKKAAIAKTTNEESSPPAYSVQDLMVANGHDFVDVMKMDIEGAEFDALGSLVGHVEKNWNGTDEPVLPIGQLLVEIHIMNGTLPFGMPTTMRAFLDWWDGLEALGMRPVWNEHNWIGDKFAGFPRFIEYTFINTRHPRSMLLRET</sequence>
<evidence type="ECO:0000259" key="2">
    <source>
        <dbReference type="Pfam" id="PF13383"/>
    </source>
</evidence>
<reference evidence="4" key="1">
    <citation type="journal article" date="2020" name="Stud. Mycol.">
        <title>101 Dothideomycetes genomes: A test case for predicting lifestyles and emergence of pathogens.</title>
        <authorList>
            <person name="Haridas S."/>
            <person name="Albert R."/>
            <person name="Binder M."/>
            <person name="Bloem J."/>
            <person name="LaButti K."/>
            <person name="Salamov A."/>
            <person name="Andreopoulos B."/>
            <person name="Baker S."/>
            <person name="Barry K."/>
            <person name="Bills G."/>
            <person name="Bluhm B."/>
            <person name="Cannon C."/>
            <person name="Castanera R."/>
            <person name="Culley D."/>
            <person name="Daum C."/>
            <person name="Ezra D."/>
            <person name="Gonzalez J."/>
            <person name="Henrissat B."/>
            <person name="Kuo A."/>
            <person name="Liang C."/>
            <person name="Lipzen A."/>
            <person name="Lutzoni F."/>
            <person name="Magnuson J."/>
            <person name="Mondo S."/>
            <person name="Nolan M."/>
            <person name="Ohm R."/>
            <person name="Pangilinan J."/>
            <person name="Park H.-J."/>
            <person name="Ramirez L."/>
            <person name="Alfaro M."/>
            <person name="Sun H."/>
            <person name="Tritt A."/>
            <person name="Yoshinaga Y."/>
            <person name="Zwiers L.-H."/>
            <person name="Turgeon B."/>
            <person name="Goodwin S."/>
            <person name="Spatafora J."/>
            <person name="Crous P."/>
            <person name="Grigoriev I."/>
        </authorList>
    </citation>
    <scope>NUCLEOTIDE SEQUENCE [LARGE SCALE GENOMIC DNA]</scope>
    <source>
        <strain evidence="4">CECT 20119</strain>
    </source>
</reference>
<dbReference type="Pfam" id="PF13383">
    <property type="entry name" value="Methyltransf_22"/>
    <property type="match status" value="1"/>
</dbReference>
<keyword evidence="3" id="KW-0808">Transferase</keyword>
<dbReference type="OrthoDB" id="10006218at2759"/>
<dbReference type="EMBL" id="ML992510">
    <property type="protein sequence ID" value="KAF2221642.1"/>
    <property type="molecule type" value="Genomic_DNA"/>
</dbReference>
<protein>
    <submittedName>
        <fullName evidence="3">Methyltransferase domain-containing protein</fullName>
    </submittedName>
</protein>
<evidence type="ECO:0000256" key="1">
    <source>
        <dbReference type="SAM" id="Phobius"/>
    </source>
</evidence>
<dbReference type="PANTHER" id="PTHR32026:SF10">
    <property type="entry name" value="METHYLTRANSFERASE-LIKE PROTEIN 24-RELATED"/>
    <property type="match status" value="1"/>
</dbReference>
<dbReference type="AlphaFoldDB" id="A0A6A6G7H6"/>
<dbReference type="Proteomes" id="UP000799538">
    <property type="component" value="Unassembled WGS sequence"/>
</dbReference>
<dbReference type="GO" id="GO:0032259">
    <property type="term" value="P:methylation"/>
    <property type="evidence" value="ECO:0007669"/>
    <property type="project" value="UniProtKB-KW"/>
</dbReference>
<gene>
    <name evidence="3" type="ORF">BDZ85DRAFT_19529</name>
</gene>
<keyword evidence="1" id="KW-1133">Transmembrane helix</keyword>
<dbReference type="InterPro" id="IPR025714">
    <property type="entry name" value="Methyltranfer_dom"/>
</dbReference>
<keyword evidence="1" id="KW-0472">Membrane</keyword>
<feature type="transmembrane region" description="Helical" evidence="1">
    <location>
        <begin position="6"/>
        <end position="25"/>
    </location>
</feature>
<evidence type="ECO:0000313" key="3">
    <source>
        <dbReference type="EMBL" id="KAF2221642.1"/>
    </source>
</evidence>
<dbReference type="InterPro" id="IPR026913">
    <property type="entry name" value="METTL24"/>
</dbReference>
<keyword evidence="3" id="KW-0489">Methyltransferase</keyword>
<accession>A0A6A6G7H6</accession>
<keyword evidence="4" id="KW-1185">Reference proteome</keyword>
<organism evidence="3 4">
    <name type="scientific">Elsinoe ampelina</name>
    <dbReference type="NCBI Taxonomy" id="302913"/>
    <lineage>
        <taxon>Eukaryota</taxon>
        <taxon>Fungi</taxon>
        <taxon>Dikarya</taxon>
        <taxon>Ascomycota</taxon>
        <taxon>Pezizomycotina</taxon>
        <taxon>Dothideomycetes</taxon>
        <taxon>Dothideomycetidae</taxon>
        <taxon>Myriangiales</taxon>
        <taxon>Elsinoaceae</taxon>
        <taxon>Elsinoe</taxon>
    </lineage>
</organism>
<proteinExistence type="predicted"/>
<feature type="domain" description="Methyltransferase" evidence="2">
    <location>
        <begin position="88"/>
        <end position="274"/>
    </location>
</feature>
<name>A0A6A6G7H6_9PEZI</name>
<dbReference type="PANTHER" id="PTHR32026">
    <property type="entry name" value="METHYLTRANSFERASE-LIKE PROTEIN 24"/>
    <property type="match status" value="1"/>
</dbReference>